<evidence type="ECO:0000259" key="1">
    <source>
        <dbReference type="PROSITE" id="PS51186"/>
    </source>
</evidence>
<dbReference type="Gene3D" id="3.40.630.30">
    <property type="match status" value="1"/>
</dbReference>
<organism evidence="2">
    <name type="scientific">Burkholderia stagnalis</name>
    <dbReference type="NCBI Taxonomy" id="1503054"/>
    <lineage>
        <taxon>Bacteria</taxon>
        <taxon>Pseudomonadati</taxon>
        <taxon>Pseudomonadota</taxon>
        <taxon>Betaproteobacteria</taxon>
        <taxon>Burkholderiales</taxon>
        <taxon>Burkholderiaceae</taxon>
        <taxon>Burkholderia</taxon>
        <taxon>Burkholderia cepacia complex</taxon>
    </lineage>
</organism>
<dbReference type="SUPFAM" id="SSF55729">
    <property type="entry name" value="Acyl-CoA N-acyltransferases (Nat)"/>
    <property type="match status" value="1"/>
</dbReference>
<proteinExistence type="predicted"/>
<dbReference type="GO" id="GO:0016747">
    <property type="term" value="F:acyltransferase activity, transferring groups other than amino-acyl groups"/>
    <property type="evidence" value="ECO:0007669"/>
    <property type="project" value="InterPro"/>
</dbReference>
<sequence length="242" mass="26744">MTRFSRTIADYWHASFSRGDILHRDSRFTVTVNPDLDEDARVMVLQHADRRCEAVLTPALAERLGLRQEPRLSEPGFRRRLREADVTLHGADHLFYFSAAGKDALLRDGDDPSVRRLTEVDAAAFAAFESAASGQDRDAAYVALDHAAAFGAFEQGRLVTAASMYAWDDTRLMDLGVLTLPAFRGKGHARGVVRAIGRHAYAHDYEPQYRCQLDNRASAVLAVAAGLTLFGTWEVVSPDSAH</sequence>
<protein>
    <submittedName>
        <fullName evidence="2">Acetyltransferase</fullName>
    </submittedName>
</protein>
<gene>
    <name evidence="2" type="ORF">WT44_08100</name>
</gene>
<dbReference type="InterPro" id="IPR016181">
    <property type="entry name" value="Acyl_CoA_acyltransferase"/>
</dbReference>
<dbReference type="RefSeq" id="WP_059995437.1">
    <property type="nucleotide sequence ID" value="NZ_LOZN01000054.1"/>
</dbReference>
<dbReference type="Pfam" id="PF00583">
    <property type="entry name" value="Acetyltransf_1"/>
    <property type="match status" value="1"/>
</dbReference>
<dbReference type="EMBL" id="LPHB01000025">
    <property type="protein sequence ID" value="KWA66174.1"/>
    <property type="molecule type" value="Genomic_DNA"/>
</dbReference>
<evidence type="ECO:0000313" key="3">
    <source>
        <dbReference type="Proteomes" id="UP000068603"/>
    </source>
</evidence>
<comment type="caution">
    <text evidence="2">The sequence shown here is derived from an EMBL/GenBank/DDBJ whole genome shotgun (WGS) entry which is preliminary data.</text>
</comment>
<dbReference type="AlphaFoldDB" id="A0A119WUF5"/>
<dbReference type="InterPro" id="IPR000182">
    <property type="entry name" value="GNAT_dom"/>
</dbReference>
<name>A0A119WUF5_9BURK</name>
<accession>A0A119WUF5</accession>
<dbReference type="STRING" id="1503054.WT74_06415"/>
<evidence type="ECO:0000313" key="2">
    <source>
        <dbReference type="EMBL" id="KWA66174.1"/>
    </source>
</evidence>
<reference evidence="2 3" key="1">
    <citation type="submission" date="2015-11" db="EMBL/GenBank/DDBJ databases">
        <title>Expanding the genomic diversity of Burkholderia species for the development of highly accurate diagnostics.</title>
        <authorList>
            <person name="Sahl J."/>
            <person name="Keim P."/>
            <person name="Wagner D."/>
        </authorList>
    </citation>
    <scope>NUCLEOTIDE SEQUENCE [LARGE SCALE GENOMIC DNA]</scope>
    <source>
        <strain evidence="2 3">MSMB1960WGS</strain>
    </source>
</reference>
<dbReference type="PROSITE" id="PS51186">
    <property type="entry name" value="GNAT"/>
    <property type="match status" value="1"/>
</dbReference>
<dbReference type="Proteomes" id="UP000068603">
    <property type="component" value="Unassembled WGS sequence"/>
</dbReference>
<feature type="domain" description="N-acetyltransferase" evidence="1">
    <location>
        <begin position="112"/>
        <end position="242"/>
    </location>
</feature>
<keyword evidence="2" id="KW-0808">Transferase</keyword>